<accession>N0BES1</accession>
<keyword evidence="5" id="KW-1185">Reference proteome</keyword>
<evidence type="ECO:0000313" key="5">
    <source>
        <dbReference type="Proteomes" id="UP000013307"/>
    </source>
</evidence>
<dbReference type="GeneID" id="15392400"/>
<comment type="similarity">
    <text evidence="1">Belongs to the nitroreductase family.</text>
</comment>
<dbReference type="Proteomes" id="UP000013307">
    <property type="component" value="Chromosome"/>
</dbReference>
<dbReference type="EMBL" id="CP005290">
    <property type="protein sequence ID" value="AGK60772.1"/>
    <property type="molecule type" value="Genomic_DNA"/>
</dbReference>
<dbReference type="HOGENOM" id="CLU_070764_7_1_2"/>
<dbReference type="InterPro" id="IPR000415">
    <property type="entry name" value="Nitroreductase-like"/>
</dbReference>
<evidence type="ECO:0000256" key="1">
    <source>
        <dbReference type="ARBA" id="ARBA00007118"/>
    </source>
</evidence>
<dbReference type="SUPFAM" id="SSF55469">
    <property type="entry name" value="FMN-dependent nitroreductase-like"/>
    <property type="match status" value="1"/>
</dbReference>
<dbReference type="PANTHER" id="PTHR43673:SF10">
    <property type="entry name" value="NADH DEHYDROGENASE_NAD(P)H NITROREDUCTASE XCC3605-RELATED"/>
    <property type="match status" value="1"/>
</dbReference>
<dbReference type="Gene3D" id="3.40.109.10">
    <property type="entry name" value="NADH Oxidase"/>
    <property type="match status" value="1"/>
</dbReference>
<reference evidence="4 5" key="1">
    <citation type="journal article" date="2013" name="Genome Announc.">
        <title>Complete Genome Sequence of the Thermophilic and Facultatively Chemolithoautotrophic Sulfate Reducer Archaeoglobus sulfaticallidus Strain PM70-1T.</title>
        <authorList>
            <person name="Stokke R."/>
            <person name="Hocking W.P."/>
            <person name="Steinsbu B.O."/>
            <person name="Steen I.H."/>
        </authorList>
    </citation>
    <scope>NUCLEOTIDE SEQUENCE [LARGE SCALE GENOMIC DNA]</scope>
    <source>
        <strain evidence="4">PM70-1</strain>
    </source>
</reference>
<dbReference type="eggNOG" id="arCOG00288">
    <property type="taxonomic scope" value="Archaea"/>
</dbReference>
<dbReference type="Pfam" id="PF00881">
    <property type="entry name" value="Nitroreductase"/>
    <property type="match status" value="1"/>
</dbReference>
<evidence type="ECO:0000259" key="3">
    <source>
        <dbReference type="Pfam" id="PF00881"/>
    </source>
</evidence>
<dbReference type="AlphaFoldDB" id="N0BES1"/>
<dbReference type="RefSeq" id="WP_015590371.1">
    <property type="nucleotide sequence ID" value="NC_021169.1"/>
</dbReference>
<keyword evidence="2" id="KW-0560">Oxidoreductase</keyword>
<dbReference type="KEGG" id="ast:Asulf_00759"/>
<dbReference type="InterPro" id="IPR029479">
    <property type="entry name" value="Nitroreductase"/>
</dbReference>
<dbReference type="PANTHER" id="PTHR43673">
    <property type="entry name" value="NAD(P)H NITROREDUCTASE YDGI-RELATED"/>
    <property type="match status" value="1"/>
</dbReference>
<dbReference type="OrthoDB" id="287850at2157"/>
<dbReference type="GO" id="GO:0016491">
    <property type="term" value="F:oxidoreductase activity"/>
    <property type="evidence" value="ECO:0007669"/>
    <property type="project" value="UniProtKB-KW"/>
</dbReference>
<organism evidence="4 5">
    <name type="scientific">Archaeoglobus sulfaticallidus PM70-1</name>
    <dbReference type="NCBI Taxonomy" id="387631"/>
    <lineage>
        <taxon>Archaea</taxon>
        <taxon>Methanobacteriati</taxon>
        <taxon>Methanobacteriota</taxon>
        <taxon>Archaeoglobi</taxon>
        <taxon>Archaeoglobales</taxon>
        <taxon>Archaeoglobaceae</taxon>
        <taxon>Archaeoglobus</taxon>
    </lineage>
</organism>
<name>N0BES1_9EURY</name>
<proteinExistence type="inferred from homology"/>
<evidence type="ECO:0000313" key="4">
    <source>
        <dbReference type="EMBL" id="AGK60772.1"/>
    </source>
</evidence>
<evidence type="ECO:0000256" key="2">
    <source>
        <dbReference type="ARBA" id="ARBA00023002"/>
    </source>
</evidence>
<sequence length="173" mass="19482">MTDCLDVIFNRVSIRKFRKEKVPDDILLEILKAGNSAPSAGNLQARDFIVVRDEKMKVEIAKASLNQMFIAEAPVVIVVCANYPRSMRVYGERGKFYAEQDATAAVENMLIAATALGLGCVWVGAFHEELISSLLGIPDHARPVAIIPIGYPDEKPEKRRRYPIQELTHWEKW</sequence>
<protein>
    <submittedName>
        <fullName evidence="4">Nitroreductase</fullName>
    </submittedName>
</protein>
<feature type="domain" description="Nitroreductase" evidence="3">
    <location>
        <begin position="66"/>
        <end position="151"/>
    </location>
</feature>
<gene>
    <name evidence="4" type="ORF">Asulf_00759</name>
</gene>
<dbReference type="STRING" id="387631.Asulf_00759"/>